<name>F4L7L3_HALH1</name>
<dbReference type="HOGENOM" id="CLU_3310667_0_0_10"/>
<dbReference type="Proteomes" id="UP000008461">
    <property type="component" value="Plasmid pHALHY01"/>
</dbReference>
<dbReference type="AlphaFoldDB" id="F4L7L3"/>
<keyword evidence="2" id="KW-1185">Reference proteome</keyword>
<geneLocation type="plasmid" evidence="1 2">
    <name>pHALHY01</name>
</geneLocation>
<keyword evidence="1" id="KW-0614">Plasmid</keyword>
<sequence>MKVPDAYLINAPHPSIFWLVLGTIEPGSFYKGNEFVILK</sequence>
<dbReference type="EMBL" id="CP002692">
    <property type="protein sequence ID" value="AEE54371.1"/>
    <property type="molecule type" value="Genomic_DNA"/>
</dbReference>
<protein>
    <submittedName>
        <fullName evidence="1">Uncharacterized protein</fullName>
    </submittedName>
</protein>
<reference evidence="1 2" key="1">
    <citation type="journal article" date="2011" name="Stand. Genomic Sci.">
        <title>Complete genome sequence of Haliscomenobacter hydrossis type strain (O).</title>
        <authorList>
            <consortium name="US DOE Joint Genome Institute (JGI-PGF)"/>
            <person name="Daligault H."/>
            <person name="Lapidus A."/>
            <person name="Zeytun A."/>
            <person name="Nolan M."/>
            <person name="Lucas S."/>
            <person name="Del Rio T.G."/>
            <person name="Tice H."/>
            <person name="Cheng J.F."/>
            <person name="Tapia R."/>
            <person name="Han C."/>
            <person name="Goodwin L."/>
            <person name="Pitluck S."/>
            <person name="Liolios K."/>
            <person name="Pagani I."/>
            <person name="Ivanova N."/>
            <person name="Huntemann M."/>
            <person name="Mavromatis K."/>
            <person name="Mikhailova N."/>
            <person name="Pati A."/>
            <person name="Chen A."/>
            <person name="Palaniappan K."/>
            <person name="Land M."/>
            <person name="Hauser L."/>
            <person name="Brambilla E.M."/>
            <person name="Rohde M."/>
            <person name="Verbarg S."/>
            <person name="Goker M."/>
            <person name="Bristow J."/>
            <person name="Eisen J.A."/>
            <person name="Markowitz V."/>
            <person name="Hugenholtz P."/>
            <person name="Kyrpides N.C."/>
            <person name="Klenk H.P."/>
            <person name="Woyke T."/>
        </authorList>
    </citation>
    <scope>NUCLEOTIDE SEQUENCE [LARGE SCALE GENOMIC DNA]</scope>
    <source>
        <strain evidence="2">ATCC 27775 / DSM 1100 / LMG 10767 / O</strain>
        <plasmid evidence="2">Plasmid pHALHY01</plasmid>
    </source>
</reference>
<gene>
    <name evidence="1" type="ordered locus">Halhy_6555</name>
</gene>
<organism evidence="1 2">
    <name type="scientific">Haliscomenobacter hydrossis (strain ATCC 27775 / DSM 1100 / LMG 10767 / O)</name>
    <dbReference type="NCBI Taxonomy" id="760192"/>
    <lineage>
        <taxon>Bacteria</taxon>
        <taxon>Pseudomonadati</taxon>
        <taxon>Bacteroidota</taxon>
        <taxon>Saprospiria</taxon>
        <taxon>Saprospirales</taxon>
        <taxon>Haliscomenobacteraceae</taxon>
        <taxon>Haliscomenobacter</taxon>
    </lineage>
</organism>
<proteinExistence type="predicted"/>
<reference key="2">
    <citation type="submission" date="2011-04" db="EMBL/GenBank/DDBJ databases">
        <title>Complete sequence of plasmid 1 of Haliscomenobacter hydrossis DSM 1100.</title>
        <authorList>
            <consortium name="US DOE Joint Genome Institute (JGI-PGF)"/>
            <person name="Lucas S."/>
            <person name="Han J."/>
            <person name="Lapidus A."/>
            <person name="Bruce D."/>
            <person name="Goodwin L."/>
            <person name="Pitluck S."/>
            <person name="Peters L."/>
            <person name="Kyrpides N."/>
            <person name="Mavromatis K."/>
            <person name="Ivanova N."/>
            <person name="Ovchinnikova G."/>
            <person name="Pagani I."/>
            <person name="Daligault H."/>
            <person name="Detter J.C."/>
            <person name="Han C."/>
            <person name="Land M."/>
            <person name="Hauser L."/>
            <person name="Markowitz V."/>
            <person name="Cheng J.-F."/>
            <person name="Hugenholtz P."/>
            <person name="Woyke T."/>
            <person name="Wu D."/>
            <person name="Verbarg S."/>
            <person name="Frueling A."/>
            <person name="Brambilla E."/>
            <person name="Klenk H.-P."/>
            <person name="Eisen J.A."/>
        </authorList>
    </citation>
    <scope>NUCLEOTIDE SEQUENCE</scope>
    <source>
        <strain>DSM 1100</strain>
    </source>
</reference>
<evidence type="ECO:0000313" key="2">
    <source>
        <dbReference type="Proteomes" id="UP000008461"/>
    </source>
</evidence>
<dbReference type="KEGG" id="hhy:Halhy_6555"/>
<evidence type="ECO:0000313" key="1">
    <source>
        <dbReference type="EMBL" id="AEE54371.1"/>
    </source>
</evidence>
<accession>F4L7L3</accession>